<reference evidence="2 3" key="1">
    <citation type="submission" date="2018-09" db="EMBL/GenBank/DDBJ databases">
        <title>Genomic Encyclopedia of Archaeal and Bacterial Type Strains, Phase II (KMG-II): from individual species to whole genera.</title>
        <authorList>
            <person name="Goeker M."/>
        </authorList>
    </citation>
    <scope>NUCLEOTIDE SEQUENCE [LARGE SCALE GENOMIC DNA]</scope>
    <source>
        <strain evidence="2 3">DSM 17008</strain>
    </source>
</reference>
<comment type="caution">
    <text evidence="2">The sequence shown here is derived from an EMBL/GenBank/DDBJ whole genome shotgun (WGS) entry which is preliminary data.</text>
</comment>
<protein>
    <submittedName>
        <fullName evidence="2">Glyoxylase-like metal-dependent hydrolase (Beta-lactamase superfamily II)</fullName>
    </submittedName>
</protein>
<dbReference type="InterPro" id="IPR050662">
    <property type="entry name" value="Sec-metab_biosynth-thioest"/>
</dbReference>
<dbReference type="EMBL" id="RAPK01000008">
    <property type="protein sequence ID" value="RKD73583.1"/>
    <property type="molecule type" value="Genomic_DNA"/>
</dbReference>
<dbReference type="PANTHER" id="PTHR23131:SF0">
    <property type="entry name" value="ENDORIBONUCLEASE LACTB2"/>
    <property type="match status" value="1"/>
</dbReference>
<dbReference type="Pfam" id="PF00753">
    <property type="entry name" value="Lactamase_B"/>
    <property type="match status" value="1"/>
</dbReference>
<dbReference type="Gene3D" id="3.60.15.10">
    <property type="entry name" value="Ribonuclease Z/Hydroxyacylglutathione hydrolase-like"/>
    <property type="match status" value="1"/>
</dbReference>
<dbReference type="AlphaFoldDB" id="A0A419V522"/>
<dbReference type="SMART" id="SM00849">
    <property type="entry name" value="Lactamase_B"/>
    <property type="match status" value="1"/>
</dbReference>
<accession>A0A419V522</accession>
<evidence type="ECO:0000313" key="2">
    <source>
        <dbReference type="EMBL" id="RKD73583.1"/>
    </source>
</evidence>
<dbReference type="GO" id="GO:0016787">
    <property type="term" value="F:hydrolase activity"/>
    <property type="evidence" value="ECO:0007669"/>
    <property type="project" value="UniProtKB-KW"/>
</dbReference>
<keyword evidence="2" id="KW-0378">Hydrolase</keyword>
<name>A0A419V522_9BACL</name>
<evidence type="ECO:0000313" key="3">
    <source>
        <dbReference type="Proteomes" id="UP000285120"/>
    </source>
</evidence>
<dbReference type="Proteomes" id="UP000285120">
    <property type="component" value="Unassembled WGS sequence"/>
</dbReference>
<keyword evidence="3" id="KW-1185">Reference proteome</keyword>
<organism evidence="2 3">
    <name type="scientific">Sinobaca qinghaiensis</name>
    <dbReference type="NCBI Taxonomy" id="342944"/>
    <lineage>
        <taxon>Bacteria</taxon>
        <taxon>Bacillati</taxon>
        <taxon>Bacillota</taxon>
        <taxon>Bacilli</taxon>
        <taxon>Bacillales</taxon>
        <taxon>Sporolactobacillaceae</taxon>
        <taxon>Sinobaca</taxon>
    </lineage>
</organism>
<dbReference type="InterPro" id="IPR001279">
    <property type="entry name" value="Metallo-B-lactamas"/>
</dbReference>
<evidence type="ECO:0000259" key="1">
    <source>
        <dbReference type="SMART" id="SM00849"/>
    </source>
</evidence>
<feature type="domain" description="Metallo-beta-lactamase" evidence="1">
    <location>
        <begin position="19"/>
        <end position="206"/>
    </location>
</feature>
<dbReference type="InterPro" id="IPR036866">
    <property type="entry name" value="RibonucZ/Hydroxyglut_hydro"/>
</dbReference>
<dbReference type="PANTHER" id="PTHR23131">
    <property type="entry name" value="ENDORIBONUCLEASE LACTB2"/>
    <property type="match status" value="1"/>
</dbReference>
<sequence length="273" mass="31649">MPVHYQDQNITVFQSALFQTTSTVAVTEEAVIIVDPTWLPEEIREIQNHVALVSKGRKQYLVFTHSDYDHILGYHAFPEAVTIASRAFVSNSRKEETVEEIKQFDDNYYIVRPYGIEYPYIDIIIDNDEQMIETGSHTLTFYLAPGHNVDGMFILIDHLGVLITGDYLSDVEFPFIYQNSEAYERSLQKVKSLYEKQKINFLIPGHGSVTSSPAEIKDRLDDSLWYIEQLRKTMEEDGEYHVLEAFVDGYGFSTFMKKMHHENIELVKREKDA</sequence>
<dbReference type="RefSeq" id="WP_170146888.1">
    <property type="nucleotide sequence ID" value="NZ_RAPK01000008.1"/>
</dbReference>
<proteinExistence type="predicted"/>
<gene>
    <name evidence="2" type="ORF">ATL39_1885</name>
</gene>
<dbReference type="SUPFAM" id="SSF56281">
    <property type="entry name" value="Metallo-hydrolase/oxidoreductase"/>
    <property type="match status" value="1"/>
</dbReference>